<dbReference type="GO" id="GO:0030286">
    <property type="term" value="C:dynein complex"/>
    <property type="evidence" value="ECO:0007669"/>
    <property type="project" value="InterPro"/>
</dbReference>
<organism evidence="1 2">
    <name type="scientific">Rhamnusium bicolor</name>
    <dbReference type="NCBI Taxonomy" id="1586634"/>
    <lineage>
        <taxon>Eukaryota</taxon>
        <taxon>Metazoa</taxon>
        <taxon>Ecdysozoa</taxon>
        <taxon>Arthropoda</taxon>
        <taxon>Hexapoda</taxon>
        <taxon>Insecta</taxon>
        <taxon>Pterygota</taxon>
        <taxon>Neoptera</taxon>
        <taxon>Endopterygota</taxon>
        <taxon>Coleoptera</taxon>
        <taxon>Polyphaga</taxon>
        <taxon>Cucujiformia</taxon>
        <taxon>Chrysomeloidea</taxon>
        <taxon>Cerambycidae</taxon>
        <taxon>Lepturinae</taxon>
        <taxon>Rhagiini</taxon>
        <taxon>Rhamnusium</taxon>
    </lineage>
</organism>
<name>A0AAV8X7D0_9CUCU</name>
<evidence type="ECO:0000313" key="1">
    <source>
        <dbReference type="EMBL" id="KAJ8934458.1"/>
    </source>
</evidence>
<dbReference type="EMBL" id="JANEYF010003725">
    <property type="protein sequence ID" value="KAJ8934458.1"/>
    <property type="molecule type" value="Genomic_DNA"/>
</dbReference>
<protein>
    <submittedName>
        <fullName evidence="1">Uncharacterized protein</fullName>
    </submittedName>
</protein>
<dbReference type="PANTHER" id="PTHR22878:SF63">
    <property type="entry name" value="DYNEIN AXONEMAL HEAVY CHAIN 10"/>
    <property type="match status" value="1"/>
</dbReference>
<dbReference type="GO" id="GO:0007018">
    <property type="term" value="P:microtubule-based movement"/>
    <property type="evidence" value="ECO:0007669"/>
    <property type="project" value="InterPro"/>
</dbReference>
<dbReference type="GO" id="GO:0051959">
    <property type="term" value="F:dynein light intermediate chain binding"/>
    <property type="evidence" value="ECO:0007669"/>
    <property type="project" value="InterPro"/>
</dbReference>
<accession>A0AAV8X7D0</accession>
<dbReference type="InterPro" id="IPR027417">
    <property type="entry name" value="P-loop_NTPase"/>
</dbReference>
<dbReference type="Gene3D" id="3.40.50.300">
    <property type="entry name" value="P-loop containing nucleotide triphosphate hydrolases"/>
    <property type="match status" value="1"/>
</dbReference>
<sequence length="149" mass="17094">MAAGCISLEKSSRECPAAWISTQGWENIMKLSNDFQDDFGKLPMEIEHNLDTWQEWYDLDAPESVDFPCEYKEKLTPFQLLMLLRCFRIDRVFRAVGDYITVTMGEEYIMPPVISLDNIYEQSSPTIPVVFILSPGSDPTAELMKLGDR</sequence>
<dbReference type="InterPro" id="IPR026983">
    <property type="entry name" value="DHC"/>
</dbReference>
<dbReference type="GO" id="GO:0045505">
    <property type="term" value="F:dynein intermediate chain binding"/>
    <property type="evidence" value="ECO:0007669"/>
    <property type="project" value="InterPro"/>
</dbReference>
<dbReference type="Proteomes" id="UP001162156">
    <property type="component" value="Unassembled WGS sequence"/>
</dbReference>
<reference evidence="1" key="1">
    <citation type="journal article" date="2023" name="Insect Mol. Biol.">
        <title>Genome sequencing provides insights into the evolution of gene families encoding plant cell wall-degrading enzymes in longhorned beetles.</title>
        <authorList>
            <person name="Shin N.R."/>
            <person name="Okamura Y."/>
            <person name="Kirsch R."/>
            <person name="Pauchet Y."/>
        </authorList>
    </citation>
    <scope>NUCLEOTIDE SEQUENCE</scope>
    <source>
        <strain evidence="1">RBIC_L_NR</strain>
    </source>
</reference>
<gene>
    <name evidence="1" type="ORF">NQ314_013333</name>
</gene>
<dbReference type="PANTHER" id="PTHR22878">
    <property type="entry name" value="DYNEIN HEAVY CHAIN 6, AXONEMAL-LIKE-RELATED"/>
    <property type="match status" value="1"/>
</dbReference>
<keyword evidence="2" id="KW-1185">Reference proteome</keyword>
<proteinExistence type="predicted"/>
<dbReference type="AlphaFoldDB" id="A0AAV8X7D0"/>
<comment type="caution">
    <text evidence="1">The sequence shown here is derived from an EMBL/GenBank/DDBJ whole genome shotgun (WGS) entry which is preliminary data.</text>
</comment>
<evidence type="ECO:0000313" key="2">
    <source>
        <dbReference type="Proteomes" id="UP001162156"/>
    </source>
</evidence>